<dbReference type="GO" id="GO:0006606">
    <property type="term" value="P:protein import into nucleus"/>
    <property type="evidence" value="ECO:0007669"/>
    <property type="project" value="InterPro"/>
</dbReference>
<dbReference type="Pfam" id="PF02985">
    <property type="entry name" value="HEAT"/>
    <property type="match status" value="1"/>
</dbReference>
<dbReference type="STRING" id="6182.A0A4Z2CLV0"/>
<evidence type="ECO:0000313" key="7">
    <source>
        <dbReference type="Proteomes" id="UP000311919"/>
    </source>
</evidence>
<comment type="subcellular location">
    <subcellularLocation>
        <location evidence="1">Cytoplasm</location>
    </subcellularLocation>
</comment>
<evidence type="ECO:0000256" key="1">
    <source>
        <dbReference type="ARBA" id="ARBA00004496"/>
    </source>
</evidence>
<sequence length="219" mass="24913">MSWFPDESGIRQTLDLLHNSQSTDTNVQRAVHEKLNELNNVPDFNKYLAYILTNAGSERAFGAIEKICEDSSSQLETDRISFPIGLLIPKFLQYSRHDSPKIRSHSLACINHFIHSQSQVLLHFVNEFLECLFALAEDDDPNVRRHVCSAFVQLLEAHLDKLLPHLSDIIESNQCATKALSPYIGRLIPVLVCGMKYSENDMVLLRNDLDEDAHLPDKE</sequence>
<evidence type="ECO:0000256" key="2">
    <source>
        <dbReference type="ARBA" id="ARBA00022448"/>
    </source>
</evidence>
<dbReference type="OrthoDB" id="951172at2759"/>
<dbReference type="GO" id="GO:0005737">
    <property type="term" value="C:cytoplasm"/>
    <property type="evidence" value="ECO:0007669"/>
    <property type="project" value="UniProtKB-SubCell"/>
</dbReference>
<feature type="non-terminal residue" evidence="6">
    <location>
        <position position="219"/>
    </location>
</feature>
<keyword evidence="5" id="KW-0653">Protein transport</keyword>
<dbReference type="InterPro" id="IPR011989">
    <property type="entry name" value="ARM-like"/>
</dbReference>
<keyword evidence="2" id="KW-0813">Transport</keyword>
<proteinExistence type="predicted"/>
<dbReference type="Proteomes" id="UP000311919">
    <property type="component" value="Unassembled WGS sequence"/>
</dbReference>
<organism evidence="6 7">
    <name type="scientific">Schistosoma japonicum</name>
    <name type="common">Blood fluke</name>
    <dbReference type="NCBI Taxonomy" id="6182"/>
    <lineage>
        <taxon>Eukaryota</taxon>
        <taxon>Metazoa</taxon>
        <taxon>Spiralia</taxon>
        <taxon>Lophotrochozoa</taxon>
        <taxon>Platyhelminthes</taxon>
        <taxon>Trematoda</taxon>
        <taxon>Digenea</taxon>
        <taxon>Strigeidida</taxon>
        <taxon>Schistosomatoidea</taxon>
        <taxon>Schistosomatidae</taxon>
        <taxon>Schistosoma</taxon>
    </lineage>
</organism>
<dbReference type="InterPro" id="IPR040122">
    <property type="entry name" value="Importin_beta"/>
</dbReference>
<reference evidence="6 7" key="1">
    <citation type="submission" date="2019-03" db="EMBL/GenBank/DDBJ databases">
        <title>An improved genome assembly of the fluke Schistosoma japonicum.</title>
        <authorList>
            <person name="Hu W."/>
            <person name="Luo F."/>
            <person name="Yin M."/>
            <person name="Mo X."/>
            <person name="Sun C."/>
            <person name="Wu Q."/>
            <person name="Zhu B."/>
            <person name="Xiang M."/>
            <person name="Wang J."/>
            <person name="Wang Y."/>
            <person name="Zhang T."/>
            <person name="Xu B."/>
            <person name="Zheng H."/>
            <person name="Feng Z."/>
        </authorList>
    </citation>
    <scope>NUCLEOTIDE SEQUENCE [LARGE SCALE GENOMIC DNA]</scope>
    <source>
        <strain evidence="6">HuSjv2</strain>
        <tissue evidence="6">Worms</tissue>
    </source>
</reference>
<comment type="caution">
    <text evidence="6">The sequence shown here is derived from an EMBL/GenBank/DDBJ whole genome shotgun (WGS) entry which is preliminary data.</text>
</comment>
<protein>
    <submittedName>
        <fullName evidence="6">Transportin-1</fullName>
    </submittedName>
</protein>
<dbReference type="EMBL" id="SKCS01000638">
    <property type="protein sequence ID" value="TNN05024.1"/>
    <property type="molecule type" value="Genomic_DNA"/>
</dbReference>
<evidence type="ECO:0000256" key="3">
    <source>
        <dbReference type="ARBA" id="ARBA00022490"/>
    </source>
</evidence>
<dbReference type="GO" id="GO:0005634">
    <property type="term" value="C:nucleus"/>
    <property type="evidence" value="ECO:0007669"/>
    <property type="project" value="UniProtKB-SubCell"/>
</dbReference>
<evidence type="ECO:0000313" key="6">
    <source>
        <dbReference type="EMBL" id="TNN05024.1"/>
    </source>
</evidence>
<keyword evidence="7" id="KW-1185">Reference proteome</keyword>
<keyword evidence="4" id="KW-0677">Repeat</keyword>
<dbReference type="SUPFAM" id="SSF48371">
    <property type="entry name" value="ARM repeat"/>
    <property type="match status" value="1"/>
</dbReference>
<evidence type="ECO:0000256" key="5">
    <source>
        <dbReference type="ARBA" id="ARBA00022927"/>
    </source>
</evidence>
<gene>
    <name evidence="6" type="ORF">EWB00_009785</name>
</gene>
<evidence type="ECO:0000256" key="4">
    <source>
        <dbReference type="ARBA" id="ARBA00022737"/>
    </source>
</evidence>
<dbReference type="Gene3D" id="1.25.10.10">
    <property type="entry name" value="Leucine-rich Repeat Variant"/>
    <property type="match status" value="2"/>
</dbReference>
<dbReference type="InterPro" id="IPR000357">
    <property type="entry name" value="HEAT"/>
</dbReference>
<dbReference type="AlphaFoldDB" id="A0A4Z2CLV0"/>
<accession>A0A4Z2CLV0</accession>
<name>A0A4Z2CLV0_SCHJA</name>
<dbReference type="PANTHER" id="PTHR10527">
    <property type="entry name" value="IMPORTIN BETA"/>
    <property type="match status" value="1"/>
</dbReference>
<keyword evidence="3" id="KW-0963">Cytoplasm</keyword>
<dbReference type="InterPro" id="IPR016024">
    <property type="entry name" value="ARM-type_fold"/>
</dbReference>